<dbReference type="PANTHER" id="PTHR38700:SF1">
    <property type="entry name" value="PH DOMAIN-CONTAINING PROTEIN"/>
    <property type="match status" value="1"/>
</dbReference>
<dbReference type="Pfam" id="PF00169">
    <property type="entry name" value="PH"/>
    <property type="match status" value="1"/>
</dbReference>
<evidence type="ECO:0000313" key="3">
    <source>
        <dbReference type="Proteomes" id="UP001213623"/>
    </source>
</evidence>
<evidence type="ECO:0000313" key="2">
    <source>
        <dbReference type="EMBL" id="WFD27738.1"/>
    </source>
</evidence>
<keyword evidence="3" id="KW-1185">Reference proteome</keyword>
<dbReference type="InterPro" id="IPR001849">
    <property type="entry name" value="PH_domain"/>
</dbReference>
<dbReference type="Gene3D" id="3.10.20.90">
    <property type="entry name" value="Phosphatidylinositol 3-kinase Catalytic Subunit, Chain A, domain 1"/>
    <property type="match status" value="1"/>
</dbReference>
<name>A0AAF0ENJ6_9BASI</name>
<dbReference type="PROSITE" id="PS50003">
    <property type="entry name" value="PH_DOMAIN"/>
    <property type="match status" value="1"/>
</dbReference>
<organism evidence="2 3">
    <name type="scientific">Malassezia nana</name>
    <dbReference type="NCBI Taxonomy" id="180528"/>
    <lineage>
        <taxon>Eukaryota</taxon>
        <taxon>Fungi</taxon>
        <taxon>Dikarya</taxon>
        <taxon>Basidiomycota</taxon>
        <taxon>Ustilaginomycotina</taxon>
        <taxon>Malasseziomycetes</taxon>
        <taxon>Malasseziales</taxon>
        <taxon>Malasseziaceae</taxon>
        <taxon>Malassezia</taxon>
    </lineage>
</organism>
<reference evidence="2" key="1">
    <citation type="submission" date="2023-03" db="EMBL/GenBank/DDBJ databases">
        <title>Mating type loci evolution in Malassezia.</title>
        <authorList>
            <person name="Coelho M.A."/>
        </authorList>
    </citation>
    <scope>NUCLEOTIDE SEQUENCE</scope>
    <source>
        <strain evidence="2">CBS 9557</strain>
    </source>
</reference>
<dbReference type="AlphaFoldDB" id="A0AAF0ENJ6"/>
<dbReference type="SUPFAM" id="SSF50729">
    <property type="entry name" value="PH domain-like"/>
    <property type="match status" value="1"/>
</dbReference>
<proteinExistence type="predicted"/>
<dbReference type="Gene3D" id="2.30.29.30">
    <property type="entry name" value="Pleckstrin-homology domain (PH domain)/Phosphotyrosine-binding domain (PTB)"/>
    <property type="match status" value="1"/>
</dbReference>
<dbReference type="InterPro" id="IPR029071">
    <property type="entry name" value="Ubiquitin-like_domsf"/>
</dbReference>
<gene>
    <name evidence="2" type="ORF">MNAN1_002743</name>
</gene>
<sequence>MNQRDARALSDKAALEAQMSDMTLAMAHMPSLGAPSSSHSAVLPLRVFLHNVQKYVMVPMVEHAVVVTVLHQALALNGLAPRTNPFEGWALFDVIPECGLERPLREYERIDDIVHARGRSSGYFLLKLYDRPDLLRADSIPPFSGVLGGSILLRLDSGKWCKKWLELREHSLFIAKDEKSKPESRICTMMEWDLYLVDAQKVSQPKAFGFALRHQSSQVPTIYICQSDPAAHSDWVSAILRARSYVLKQERPELFMVARNIERAEHHAAHVRRAQSVRRNAELQRSKMAKAARGAMPSSQATTLIPSASLEAPFEKGSLLYSIGRPKS</sequence>
<dbReference type="SMART" id="SM00233">
    <property type="entry name" value="PH"/>
    <property type="match status" value="1"/>
</dbReference>
<dbReference type="InterPro" id="IPR011993">
    <property type="entry name" value="PH-like_dom_sf"/>
</dbReference>
<dbReference type="PANTHER" id="PTHR38700">
    <property type="entry name" value="YALI0E22418P"/>
    <property type="match status" value="1"/>
</dbReference>
<evidence type="ECO:0000259" key="1">
    <source>
        <dbReference type="PROSITE" id="PS50003"/>
    </source>
</evidence>
<accession>A0AAF0ENJ6</accession>
<protein>
    <recommendedName>
        <fullName evidence="1">PH domain-containing protein</fullName>
    </recommendedName>
</protein>
<dbReference type="SUPFAM" id="SSF54236">
    <property type="entry name" value="Ubiquitin-like"/>
    <property type="match status" value="1"/>
</dbReference>
<dbReference type="EMBL" id="CP119895">
    <property type="protein sequence ID" value="WFD27738.1"/>
    <property type="molecule type" value="Genomic_DNA"/>
</dbReference>
<feature type="domain" description="PH" evidence="1">
    <location>
        <begin position="144"/>
        <end position="244"/>
    </location>
</feature>
<dbReference type="Proteomes" id="UP001213623">
    <property type="component" value="Chromosome 4"/>
</dbReference>